<dbReference type="InterPro" id="IPR009057">
    <property type="entry name" value="Homeodomain-like_sf"/>
</dbReference>
<dbReference type="EMBL" id="JAGIOO010000001">
    <property type="protein sequence ID" value="MBP2478189.1"/>
    <property type="molecule type" value="Genomic_DNA"/>
</dbReference>
<dbReference type="SUPFAM" id="SSF53098">
    <property type="entry name" value="Ribonuclease H-like"/>
    <property type="match status" value="1"/>
</dbReference>
<dbReference type="EMBL" id="JAGIOO010000001">
    <property type="protein sequence ID" value="MBP2478192.1"/>
    <property type="molecule type" value="Genomic_DNA"/>
</dbReference>
<keyword evidence="8" id="KW-1185">Reference proteome</keyword>
<dbReference type="SUPFAM" id="SSF46689">
    <property type="entry name" value="Homeodomain-like"/>
    <property type="match status" value="1"/>
</dbReference>
<feature type="domain" description="Integrase catalytic" evidence="2">
    <location>
        <begin position="149"/>
        <end position="315"/>
    </location>
</feature>
<dbReference type="PROSITE" id="PS50994">
    <property type="entry name" value="INTEGRASE"/>
    <property type="match status" value="1"/>
</dbReference>
<feature type="region of interest" description="Disordered" evidence="1">
    <location>
        <begin position="50"/>
        <end position="70"/>
    </location>
</feature>
<dbReference type="Pfam" id="PF13683">
    <property type="entry name" value="rve_3"/>
    <property type="match status" value="1"/>
</dbReference>
<protein>
    <submittedName>
        <fullName evidence="3">Transposase InsO family protein</fullName>
    </submittedName>
</protein>
<evidence type="ECO:0000313" key="4">
    <source>
        <dbReference type="EMBL" id="MBP2473833.1"/>
    </source>
</evidence>
<evidence type="ECO:0000256" key="1">
    <source>
        <dbReference type="SAM" id="MobiDB-lite"/>
    </source>
</evidence>
<dbReference type="PANTHER" id="PTHR35004:SF7">
    <property type="entry name" value="INTEGRASE PROTEIN"/>
    <property type="match status" value="1"/>
</dbReference>
<dbReference type="NCBIfam" id="NF033577">
    <property type="entry name" value="transpos_IS481"/>
    <property type="match status" value="1"/>
</dbReference>
<gene>
    <name evidence="3" type="ORF">JOF53_000650</name>
    <name evidence="4" type="ORF">JOF53_002705</name>
    <name evidence="5" type="ORF">JOF53_006885</name>
    <name evidence="6" type="ORF">JOF53_007061</name>
    <name evidence="7" type="ORF">JOF53_007064</name>
</gene>
<dbReference type="InterPro" id="IPR012337">
    <property type="entry name" value="RNaseH-like_sf"/>
</dbReference>
<accession>A0ABS5A5A8</accession>
<evidence type="ECO:0000313" key="3">
    <source>
        <dbReference type="EMBL" id="MBP2471778.1"/>
    </source>
</evidence>
<comment type="caution">
    <text evidence="3">The sequence shown here is derived from an EMBL/GenBank/DDBJ whole genome shotgun (WGS) entry which is preliminary data.</text>
</comment>
<dbReference type="PANTHER" id="PTHR35004">
    <property type="entry name" value="TRANSPOSASE RV3428C-RELATED"/>
    <property type="match status" value="1"/>
</dbReference>
<sequence length="315" mass="35295">MHRNARTTIHARQLINTRYQAGWPPARIAEQLGISRTTVHKWIHRYRTEGEAGLADRSSRPHTSPTRTPAELETAVLAARTEHRRGAVHLAGLLGLAAATVGRILRRHHVPALAHLDAVTGLPVRRRHTGIRYQRPHPGDLLHVDVKKLGRIPDGGGWRVHGRSEAVRGRGNGWDYLHVAVDDRSRLAYVEALPDEKGLTCAGFLHRAACWFREHGVTVLRVLTDNAKAYRVDRDWQAVCTALGIRRRFIKPGCPWTNGKAERFNRTLQTEFAYARAWTSNDERVAALPGWVDRYNTQRAHSALAGHPPISVLAG</sequence>
<dbReference type="Pfam" id="PF13384">
    <property type="entry name" value="HTH_23"/>
    <property type="match status" value="1"/>
</dbReference>
<proteinExistence type="predicted"/>
<evidence type="ECO:0000313" key="6">
    <source>
        <dbReference type="EMBL" id="MBP2478189.1"/>
    </source>
</evidence>
<dbReference type="InterPro" id="IPR036388">
    <property type="entry name" value="WH-like_DNA-bd_sf"/>
</dbReference>
<name>A0ABS5A5A8_9PSEU</name>
<dbReference type="EMBL" id="JAGIOO010000001">
    <property type="protein sequence ID" value="MBP2478013.1"/>
    <property type="molecule type" value="Genomic_DNA"/>
</dbReference>
<dbReference type="RefSeq" id="WP_086788175.1">
    <property type="nucleotide sequence ID" value="NZ_JAGIOO010000001.1"/>
</dbReference>
<evidence type="ECO:0000313" key="5">
    <source>
        <dbReference type="EMBL" id="MBP2478013.1"/>
    </source>
</evidence>
<dbReference type="Gene3D" id="3.30.420.10">
    <property type="entry name" value="Ribonuclease H-like superfamily/Ribonuclease H"/>
    <property type="match status" value="1"/>
</dbReference>
<reference evidence="3 8" key="1">
    <citation type="submission" date="2021-03" db="EMBL/GenBank/DDBJ databases">
        <title>Sequencing the genomes of 1000 actinobacteria strains.</title>
        <authorList>
            <person name="Klenk H.-P."/>
        </authorList>
    </citation>
    <scope>NUCLEOTIDE SEQUENCE [LARGE SCALE GENOMIC DNA]</scope>
    <source>
        <strain evidence="3 8">DSM 44580</strain>
    </source>
</reference>
<organism evidence="3 8">
    <name type="scientific">Crossiella equi</name>
    <dbReference type="NCBI Taxonomy" id="130796"/>
    <lineage>
        <taxon>Bacteria</taxon>
        <taxon>Bacillati</taxon>
        <taxon>Actinomycetota</taxon>
        <taxon>Actinomycetes</taxon>
        <taxon>Pseudonocardiales</taxon>
        <taxon>Pseudonocardiaceae</taxon>
        <taxon>Crossiella</taxon>
    </lineage>
</organism>
<dbReference type="Proteomes" id="UP001519363">
    <property type="component" value="Unassembled WGS sequence"/>
</dbReference>
<dbReference type="EMBL" id="JAGIOO010000001">
    <property type="protein sequence ID" value="MBP2471778.1"/>
    <property type="molecule type" value="Genomic_DNA"/>
</dbReference>
<dbReference type="EMBL" id="JAGIOO010000001">
    <property type="protein sequence ID" value="MBP2473833.1"/>
    <property type="molecule type" value="Genomic_DNA"/>
</dbReference>
<dbReference type="InterPro" id="IPR047656">
    <property type="entry name" value="IS481-like_transpos"/>
</dbReference>
<dbReference type="InterPro" id="IPR036397">
    <property type="entry name" value="RNaseH_sf"/>
</dbReference>
<dbReference type="InterPro" id="IPR001584">
    <property type="entry name" value="Integrase_cat-core"/>
</dbReference>
<dbReference type="Gene3D" id="1.10.10.10">
    <property type="entry name" value="Winged helix-like DNA-binding domain superfamily/Winged helix DNA-binding domain"/>
    <property type="match status" value="1"/>
</dbReference>
<evidence type="ECO:0000313" key="7">
    <source>
        <dbReference type="EMBL" id="MBP2478192.1"/>
    </source>
</evidence>
<evidence type="ECO:0000259" key="2">
    <source>
        <dbReference type="PROSITE" id="PS50994"/>
    </source>
</evidence>
<evidence type="ECO:0000313" key="8">
    <source>
        <dbReference type="Proteomes" id="UP001519363"/>
    </source>
</evidence>